<evidence type="ECO:0000313" key="2">
    <source>
        <dbReference type="EMBL" id="MFB9859757.1"/>
    </source>
</evidence>
<evidence type="ECO:0000256" key="1">
    <source>
        <dbReference type="SAM" id="Coils"/>
    </source>
</evidence>
<name>A0ABV5Z0Y7_9STAP</name>
<dbReference type="RefSeq" id="WP_380569388.1">
    <property type="nucleotide sequence ID" value="NZ_JBHMAH010000004.1"/>
</dbReference>
<protein>
    <submittedName>
        <fullName evidence="2">Uncharacterized protein</fullName>
    </submittedName>
</protein>
<keyword evidence="1" id="KW-0175">Coiled coil</keyword>
<gene>
    <name evidence="2" type="ORF">ACFFLE_01365</name>
</gene>
<keyword evidence="3" id="KW-1185">Reference proteome</keyword>
<dbReference type="EMBL" id="JBHMAH010000004">
    <property type="protein sequence ID" value="MFB9859757.1"/>
    <property type="molecule type" value="Genomic_DNA"/>
</dbReference>
<proteinExistence type="predicted"/>
<dbReference type="Proteomes" id="UP001589740">
    <property type="component" value="Unassembled WGS sequence"/>
</dbReference>
<organism evidence="2 3">
    <name type="scientific">Salinicoccus siamensis</name>
    <dbReference type="NCBI Taxonomy" id="381830"/>
    <lineage>
        <taxon>Bacteria</taxon>
        <taxon>Bacillati</taxon>
        <taxon>Bacillota</taxon>
        <taxon>Bacilli</taxon>
        <taxon>Bacillales</taxon>
        <taxon>Staphylococcaceae</taxon>
        <taxon>Salinicoccus</taxon>
    </lineage>
</organism>
<sequence>MIDIKLSRIERTGKELDVLKKTYESEEEAIEIYNKLTDEYAEQTLPFFDEDEPLIRLDIMPQSDGDQGNKDLKECYFEYSDDLMDTLYKRI</sequence>
<reference evidence="2 3" key="1">
    <citation type="submission" date="2024-09" db="EMBL/GenBank/DDBJ databases">
        <authorList>
            <person name="Sun Q."/>
            <person name="Mori K."/>
        </authorList>
    </citation>
    <scope>NUCLEOTIDE SEQUENCE [LARGE SCALE GENOMIC DNA]</scope>
    <source>
        <strain evidence="2 3">JCM 12822</strain>
    </source>
</reference>
<feature type="coiled-coil region" evidence="1">
    <location>
        <begin position="9"/>
        <end position="36"/>
    </location>
</feature>
<accession>A0ABV5Z0Y7</accession>
<evidence type="ECO:0000313" key="3">
    <source>
        <dbReference type="Proteomes" id="UP001589740"/>
    </source>
</evidence>
<comment type="caution">
    <text evidence="2">The sequence shown here is derived from an EMBL/GenBank/DDBJ whole genome shotgun (WGS) entry which is preliminary data.</text>
</comment>